<evidence type="ECO:0000256" key="3">
    <source>
        <dbReference type="ARBA" id="ARBA00022821"/>
    </source>
</evidence>
<feature type="domain" description="Disease resistance N-terminal" evidence="7">
    <location>
        <begin position="108"/>
        <end position="158"/>
    </location>
</feature>
<dbReference type="Gene3D" id="1.10.8.430">
    <property type="entry name" value="Helical domain of apoptotic protease-activating factors"/>
    <property type="match status" value="1"/>
</dbReference>
<dbReference type="InterPro" id="IPR027417">
    <property type="entry name" value="P-loop_NTPase"/>
</dbReference>
<evidence type="ECO:0008006" key="10">
    <source>
        <dbReference type="Google" id="ProtNLM"/>
    </source>
</evidence>
<reference evidence="8" key="1">
    <citation type="submission" date="2022-02" db="EMBL/GenBank/DDBJ databases">
        <authorList>
            <person name="Henning P.M."/>
            <person name="McCubbin A.G."/>
            <person name="Shore J.S."/>
        </authorList>
    </citation>
    <scope>NUCLEOTIDE SEQUENCE</scope>
    <source>
        <strain evidence="8">F60SS</strain>
        <tissue evidence="8">Leaves</tissue>
    </source>
</reference>
<evidence type="ECO:0000313" key="9">
    <source>
        <dbReference type="Proteomes" id="UP001141552"/>
    </source>
</evidence>
<dbReference type="Pfam" id="PF18052">
    <property type="entry name" value="Rx_N"/>
    <property type="match status" value="1"/>
</dbReference>
<dbReference type="PRINTS" id="PR00364">
    <property type="entry name" value="DISEASERSIST"/>
</dbReference>
<sequence length="483" mass="54385">MPFSILKTFLTFTVINNHYFLHQATVLICRGLNFVDLTPPQPARTPGTASSSSCLRRSSSNCLHGRRSSNKTYLRSAMALAAGESSGLVSEADDHITDTFFNQKIFDKNILKNLKTTLTSIVKLLNEAGEAQVTDPDVKEWLYDVKQAVYEAEDLLEAMGSAHTFKKKVMRKFFPSLLPGKERTKMHEMQSDLESILKKLIDLLGRKDTLALIEKIGGQASQPRQPTISWMVSNFYGREKDLEDIVKSVLSEDANHKCIPIIGFGGIGKTTLAQAVYNDKRVEEKFRDRKGWVSVSEETDIDKVAKHVLEDLDWSVASNALTPNKLHVKLKQVMSKDKYLLVLDDVWYDNREAWGKFLDPLLNASSPASKIIVTTRNETVSSIFSASRAPYRLDELEEDACWSVFAFHAFRGENPRARDPRLETIGKEIARNCKGSPLVAGVLGGVLQSSRDIRKWRETLESRKAILALQQLLTTLHFFSFIL</sequence>
<evidence type="ECO:0000259" key="6">
    <source>
        <dbReference type="Pfam" id="PF00931"/>
    </source>
</evidence>
<evidence type="ECO:0000256" key="4">
    <source>
        <dbReference type="ARBA" id="ARBA00022840"/>
    </source>
</evidence>
<protein>
    <recommendedName>
        <fullName evidence="10">NB-ARC domain-containing protein</fullName>
    </recommendedName>
</protein>
<dbReference type="EMBL" id="JAKUCV010005863">
    <property type="protein sequence ID" value="KAJ4829563.1"/>
    <property type="molecule type" value="Genomic_DNA"/>
</dbReference>
<evidence type="ECO:0000256" key="5">
    <source>
        <dbReference type="SAM" id="MobiDB-lite"/>
    </source>
</evidence>
<organism evidence="8 9">
    <name type="scientific">Turnera subulata</name>
    <dbReference type="NCBI Taxonomy" id="218843"/>
    <lineage>
        <taxon>Eukaryota</taxon>
        <taxon>Viridiplantae</taxon>
        <taxon>Streptophyta</taxon>
        <taxon>Embryophyta</taxon>
        <taxon>Tracheophyta</taxon>
        <taxon>Spermatophyta</taxon>
        <taxon>Magnoliopsida</taxon>
        <taxon>eudicotyledons</taxon>
        <taxon>Gunneridae</taxon>
        <taxon>Pentapetalae</taxon>
        <taxon>rosids</taxon>
        <taxon>fabids</taxon>
        <taxon>Malpighiales</taxon>
        <taxon>Passifloraceae</taxon>
        <taxon>Turnera</taxon>
    </lineage>
</organism>
<gene>
    <name evidence="8" type="ORF">Tsubulata_021949</name>
</gene>
<reference evidence="8" key="2">
    <citation type="journal article" date="2023" name="Plants (Basel)">
        <title>Annotation of the Turnera subulata (Passifloraceae) Draft Genome Reveals the S-Locus Evolved after the Divergence of Turneroideae from Passifloroideae in a Stepwise Manner.</title>
        <authorList>
            <person name="Henning P.M."/>
            <person name="Roalson E.H."/>
            <person name="Mir W."/>
            <person name="McCubbin A.G."/>
            <person name="Shore J.S."/>
        </authorList>
    </citation>
    <scope>NUCLEOTIDE SEQUENCE</scope>
    <source>
        <strain evidence="8">F60SS</strain>
    </source>
</reference>
<feature type="region of interest" description="Disordered" evidence="5">
    <location>
        <begin position="42"/>
        <end position="67"/>
    </location>
</feature>
<dbReference type="GO" id="GO:0006952">
    <property type="term" value="P:defense response"/>
    <property type="evidence" value="ECO:0007669"/>
    <property type="project" value="UniProtKB-KW"/>
</dbReference>
<evidence type="ECO:0000259" key="7">
    <source>
        <dbReference type="Pfam" id="PF18052"/>
    </source>
</evidence>
<dbReference type="GO" id="GO:0005524">
    <property type="term" value="F:ATP binding"/>
    <property type="evidence" value="ECO:0007669"/>
    <property type="project" value="UniProtKB-KW"/>
</dbReference>
<evidence type="ECO:0000256" key="2">
    <source>
        <dbReference type="ARBA" id="ARBA00022741"/>
    </source>
</evidence>
<keyword evidence="4" id="KW-0067">ATP-binding</keyword>
<keyword evidence="9" id="KW-1185">Reference proteome</keyword>
<feature type="domain" description="NB-ARC" evidence="6">
    <location>
        <begin position="240"/>
        <end position="412"/>
    </location>
</feature>
<dbReference type="Gene3D" id="1.20.5.4130">
    <property type="match status" value="1"/>
</dbReference>
<dbReference type="Pfam" id="PF00931">
    <property type="entry name" value="NB-ARC"/>
    <property type="match status" value="1"/>
</dbReference>
<dbReference type="InterPro" id="IPR002182">
    <property type="entry name" value="NB-ARC"/>
</dbReference>
<dbReference type="AlphaFoldDB" id="A0A9Q0FDP1"/>
<proteinExistence type="predicted"/>
<keyword evidence="2" id="KW-0547">Nucleotide-binding</keyword>
<dbReference type="SUPFAM" id="SSF52540">
    <property type="entry name" value="P-loop containing nucleoside triphosphate hydrolases"/>
    <property type="match status" value="1"/>
</dbReference>
<dbReference type="InterPro" id="IPR042197">
    <property type="entry name" value="Apaf_helical"/>
</dbReference>
<dbReference type="Gene3D" id="3.40.50.300">
    <property type="entry name" value="P-loop containing nucleotide triphosphate hydrolases"/>
    <property type="match status" value="1"/>
</dbReference>
<feature type="compositionally biased region" description="Low complexity" evidence="5">
    <location>
        <begin position="50"/>
        <end position="63"/>
    </location>
</feature>
<dbReference type="PANTHER" id="PTHR36766:SF51">
    <property type="entry name" value="DISEASE RESISTANCE RPP13-LIKE PROTEIN 1"/>
    <property type="match status" value="1"/>
</dbReference>
<dbReference type="GO" id="GO:0043531">
    <property type="term" value="F:ADP binding"/>
    <property type="evidence" value="ECO:0007669"/>
    <property type="project" value="InterPro"/>
</dbReference>
<keyword evidence="3" id="KW-0611">Plant defense</keyword>
<keyword evidence="1" id="KW-0677">Repeat</keyword>
<evidence type="ECO:0000256" key="1">
    <source>
        <dbReference type="ARBA" id="ARBA00022737"/>
    </source>
</evidence>
<dbReference type="InterPro" id="IPR041118">
    <property type="entry name" value="Rx_N"/>
</dbReference>
<dbReference type="PANTHER" id="PTHR36766">
    <property type="entry name" value="PLANT BROAD-SPECTRUM MILDEW RESISTANCE PROTEIN RPW8"/>
    <property type="match status" value="1"/>
</dbReference>
<dbReference type="Proteomes" id="UP001141552">
    <property type="component" value="Unassembled WGS sequence"/>
</dbReference>
<dbReference type="OrthoDB" id="852115at2759"/>
<comment type="caution">
    <text evidence="8">The sequence shown here is derived from an EMBL/GenBank/DDBJ whole genome shotgun (WGS) entry which is preliminary data.</text>
</comment>
<evidence type="ECO:0000313" key="8">
    <source>
        <dbReference type="EMBL" id="KAJ4829563.1"/>
    </source>
</evidence>
<accession>A0A9Q0FDP1</accession>
<name>A0A9Q0FDP1_9ROSI</name>